<dbReference type="GO" id="GO:0003677">
    <property type="term" value="F:DNA binding"/>
    <property type="evidence" value="ECO:0007669"/>
    <property type="project" value="UniProtKB-KW"/>
</dbReference>
<dbReference type="PANTHER" id="PTHR33204:SF29">
    <property type="entry name" value="TRANSCRIPTIONAL REGULATOR"/>
    <property type="match status" value="1"/>
</dbReference>
<dbReference type="Gene3D" id="1.10.10.10">
    <property type="entry name" value="Winged helix-like DNA-binding domain superfamily/Winged helix DNA-binding domain"/>
    <property type="match status" value="1"/>
</dbReference>
<dbReference type="InterPro" id="IPR036390">
    <property type="entry name" value="WH_DNA-bd_sf"/>
</dbReference>
<dbReference type="InterPro" id="IPR002577">
    <property type="entry name" value="HTH_HxlR"/>
</dbReference>
<reference evidence="5 6" key="1">
    <citation type="submission" date="2018-08" db="EMBL/GenBank/DDBJ databases">
        <title>A genome reference for cultivated species of the human gut microbiota.</title>
        <authorList>
            <person name="Zou Y."/>
            <person name="Xue W."/>
            <person name="Luo G."/>
        </authorList>
    </citation>
    <scope>NUCLEOTIDE SEQUENCE [LARGE SCALE GENOMIC DNA]</scope>
    <source>
        <strain evidence="5 6">AM07-24</strain>
    </source>
</reference>
<evidence type="ECO:0000256" key="2">
    <source>
        <dbReference type="ARBA" id="ARBA00023125"/>
    </source>
</evidence>
<dbReference type="RefSeq" id="WP_067536343.1">
    <property type="nucleotide sequence ID" value="NZ_AP025567.1"/>
</dbReference>
<comment type="caution">
    <text evidence="5">The sequence shown here is derived from an EMBL/GenBank/DDBJ whole genome shotgun (WGS) entry which is preliminary data.</text>
</comment>
<evidence type="ECO:0000256" key="1">
    <source>
        <dbReference type="ARBA" id="ARBA00023015"/>
    </source>
</evidence>
<dbReference type="SUPFAM" id="SSF46785">
    <property type="entry name" value="Winged helix' DNA-binding domain"/>
    <property type="match status" value="1"/>
</dbReference>
<dbReference type="InterPro" id="IPR036388">
    <property type="entry name" value="WH-like_DNA-bd_sf"/>
</dbReference>
<dbReference type="OrthoDB" id="9791143at2"/>
<evidence type="ECO:0000313" key="6">
    <source>
        <dbReference type="Proteomes" id="UP000284841"/>
    </source>
</evidence>
<evidence type="ECO:0000256" key="3">
    <source>
        <dbReference type="ARBA" id="ARBA00023163"/>
    </source>
</evidence>
<keyword evidence="2" id="KW-0238">DNA-binding</keyword>
<evidence type="ECO:0000259" key="4">
    <source>
        <dbReference type="PROSITE" id="PS51118"/>
    </source>
</evidence>
<proteinExistence type="predicted"/>
<organism evidence="5 6">
    <name type="scientific">Emergencia timonensis</name>
    <dbReference type="NCBI Taxonomy" id="1776384"/>
    <lineage>
        <taxon>Bacteria</taxon>
        <taxon>Bacillati</taxon>
        <taxon>Bacillota</taxon>
        <taxon>Clostridia</taxon>
        <taxon>Peptostreptococcales</taxon>
        <taxon>Anaerovoracaceae</taxon>
        <taxon>Emergencia</taxon>
    </lineage>
</organism>
<evidence type="ECO:0000313" key="5">
    <source>
        <dbReference type="EMBL" id="RHJ86104.1"/>
    </source>
</evidence>
<dbReference type="GeneID" id="83004019"/>
<dbReference type="STRING" id="1776384.GCA_900086585_01641"/>
<keyword evidence="1" id="KW-0805">Transcription regulation</keyword>
<dbReference type="EMBL" id="QRMS01000004">
    <property type="protein sequence ID" value="RHJ86104.1"/>
    <property type="molecule type" value="Genomic_DNA"/>
</dbReference>
<dbReference type="Pfam" id="PF01638">
    <property type="entry name" value="HxlR"/>
    <property type="match status" value="1"/>
</dbReference>
<dbReference type="Proteomes" id="UP000284841">
    <property type="component" value="Unassembled WGS sequence"/>
</dbReference>
<dbReference type="PROSITE" id="PS51118">
    <property type="entry name" value="HTH_HXLR"/>
    <property type="match status" value="1"/>
</dbReference>
<keyword evidence="6" id="KW-1185">Reference proteome</keyword>
<protein>
    <submittedName>
        <fullName evidence="5">Transcriptional regulator</fullName>
    </submittedName>
</protein>
<dbReference type="AlphaFoldDB" id="A0A415DZ57"/>
<gene>
    <name evidence="5" type="ORF">DW099_14805</name>
</gene>
<dbReference type="PANTHER" id="PTHR33204">
    <property type="entry name" value="TRANSCRIPTIONAL REGULATOR, MARR FAMILY"/>
    <property type="match status" value="1"/>
</dbReference>
<keyword evidence="3" id="KW-0804">Transcription</keyword>
<name>A0A415DZ57_9FIRM</name>
<sequence length="165" mass="19169">MTDSNQGTNPYLYALSCISGKWKMSILNHINYYGFIRFSKTKKTFPISEKVLSQQLKELVADGLVERIQYNEIPLRVEYHLTETGKNIIPALDLIYVWSIHRMRELDIEIDPDAFVVHPEDKYEGSLKKFLDHYDDICAVMEYANDHDLDGKEVLDIIKAHESSN</sequence>
<accession>A0A415DZ57</accession>
<feature type="domain" description="HTH hxlR-type" evidence="4">
    <location>
        <begin position="9"/>
        <end position="107"/>
    </location>
</feature>